<name>A0ABU9DPH9_9BACL</name>
<organism evidence="11 12">
    <name type="scientific">Paenibacillus filicis</name>
    <dbReference type="NCBI Taxonomy" id="669464"/>
    <lineage>
        <taxon>Bacteria</taxon>
        <taxon>Bacillati</taxon>
        <taxon>Bacillota</taxon>
        <taxon>Bacilli</taxon>
        <taxon>Bacillales</taxon>
        <taxon>Paenibacillaceae</taxon>
        <taxon>Paenibacillus</taxon>
    </lineage>
</organism>
<keyword evidence="6 11" id="KW-0418">Kinase</keyword>
<dbReference type="InterPro" id="IPR036890">
    <property type="entry name" value="HATPase_C_sf"/>
</dbReference>
<dbReference type="GO" id="GO:0016301">
    <property type="term" value="F:kinase activity"/>
    <property type="evidence" value="ECO:0007669"/>
    <property type="project" value="UniProtKB-KW"/>
</dbReference>
<keyword evidence="12" id="KW-1185">Reference proteome</keyword>
<feature type="domain" description="Histidine kinase" evidence="10">
    <location>
        <begin position="100"/>
        <end position="329"/>
    </location>
</feature>
<evidence type="ECO:0000256" key="2">
    <source>
        <dbReference type="ARBA" id="ARBA00012438"/>
    </source>
</evidence>
<dbReference type="SMART" id="SM00387">
    <property type="entry name" value="HATPase_c"/>
    <property type="match status" value="1"/>
</dbReference>
<sequence>MSHLSHKDRDSNYRRLFADELRLAEAAKQAAEDRSLSQAELYPLHQELAAQYDKLLKTTIKLSRISDIQGKTLKEQEEAIQTANDNLKRLEKLRQQLIADISHELGTPMVAVQGYVKALLDGVIQPEEKYLRLIYDRVLTVNHLIKDLFLLSTYQANRNHFDHQQIDIDAFILSVEDKYAPECERSGIELEVFKGVDGSGSAQEEMIVWADPVRLDQVFENLVQNAIKFTGAGGSIQLTSEFQPKYEGARLGHWFVKISDTGLGISEEDIAHVFERFFRSKEAKARGIQGTGLGLAITKEIIQKHGGEIGVTSAPDEGTTFFFLIPAELIDKCENAQSKILGGL</sequence>
<keyword evidence="7" id="KW-0067">ATP-binding</keyword>
<dbReference type="Pfam" id="PF00512">
    <property type="entry name" value="HisKA"/>
    <property type="match status" value="1"/>
</dbReference>
<comment type="catalytic activity">
    <reaction evidence="1">
        <text>ATP + protein L-histidine = ADP + protein N-phospho-L-histidine.</text>
        <dbReference type="EC" id="2.7.13.3"/>
    </reaction>
</comment>
<dbReference type="Pfam" id="PF02518">
    <property type="entry name" value="HATPase_c"/>
    <property type="match status" value="1"/>
</dbReference>
<dbReference type="InterPro" id="IPR004358">
    <property type="entry name" value="Sig_transdc_His_kin-like_C"/>
</dbReference>
<keyword evidence="5" id="KW-0547">Nucleotide-binding</keyword>
<dbReference type="Proteomes" id="UP001469365">
    <property type="component" value="Unassembled WGS sequence"/>
</dbReference>
<evidence type="ECO:0000256" key="1">
    <source>
        <dbReference type="ARBA" id="ARBA00000085"/>
    </source>
</evidence>
<evidence type="ECO:0000259" key="10">
    <source>
        <dbReference type="PROSITE" id="PS50109"/>
    </source>
</evidence>
<keyword evidence="9" id="KW-0175">Coiled coil</keyword>
<dbReference type="InterPro" id="IPR005467">
    <property type="entry name" value="His_kinase_dom"/>
</dbReference>
<evidence type="ECO:0000256" key="9">
    <source>
        <dbReference type="SAM" id="Coils"/>
    </source>
</evidence>
<protein>
    <recommendedName>
        <fullName evidence="2">histidine kinase</fullName>
        <ecNumber evidence="2">2.7.13.3</ecNumber>
    </recommendedName>
</protein>
<evidence type="ECO:0000256" key="3">
    <source>
        <dbReference type="ARBA" id="ARBA00022553"/>
    </source>
</evidence>
<evidence type="ECO:0000313" key="12">
    <source>
        <dbReference type="Proteomes" id="UP001469365"/>
    </source>
</evidence>
<dbReference type="PANTHER" id="PTHR43711:SF1">
    <property type="entry name" value="HISTIDINE KINASE 1"/>
    <property type="match status" value="1"/>
</dbReference>
<dbReference type="SMART" id="SM00388">
    <property type="entry name" value="HisKA"/>
    <property type="match status" value="1"/>
</dbReference>
<dbReference type="EC" id="2.7.13.3" evidence="2"/>
<proteinExistence type="predicted"/>
<dbReference type="EMBL" id="JBBPCC010000016">
    <property type="protein sequence ID" value="MEK8130778.1"/>
    <property type="molecule type" value="Genomic_DNA"/>
</dbReference>
<dbReference type="InterPro" id="IPR003594">
    <property type="entry name" value="HATPase_dom"/>
</dbReference>
<gene>
    <name evidence="11" type="ORF">WMW72_22995</name>
</gene>
<dbReference type="Gene3D" id="1.10.287.130">
    <property type="match status" value="1"/>
</dbReference>
<dbReference type="InterPro" id="IPR003661">
    <property type="entry name" value="HisK_dim/P_dom"/>
</dbReference>
<reference evidence="11 12" key="1">
    <citation type="submission" date="2024-04" db="EMBL/GenBank/DDBJ databases">
        <title>draft genome sequnece of Paenibacillus filicis.</title>
        <authorList>
            <person name="Kim D.-U."/>
        </authorList>
    </citation>
    <scope>NUCLEOTIDE SEQUENCE [LARGE SCALE GENOMIC DNA]</scope>
    <source>
        <strain evidence="11 12">KACC14197</strain>
    </source>
</reference>
<evidence type="ECO:0000256" key="7">
    <source>
        <dbReference type="ARBA" id="ARBA00022840"/>
    </source>
</evidence>
<evidence type="ECO:0000256" key="5">
    <source>
        <dbReference type="ARBA" id="ARBA00022741"/>
    </source>
</evidence>
<dbReference type="PANTHER" id="PTHR43711">
    <property type="entry name" value="TWO-COMPONENT HISTIDINE KINASE"/>
    <property type="match status" value="1"/>
</dbReference>
<comment type="caution">
    <text evidence="11">The sequence shown here is derived from an EMBL/GenBank/DDBJ whole genome shotgun (WGS) entry which is preliminary data.</text>
</comment>
<keyword evidence="3" id="KW-0597">Phosphoprotein</keyword>
<dbReference type="SUPFAM" id="SSF47384">
    <property type="entry name" value="Homodimeric domain of signal transducing histidine kinase"/>
    <property type="match status" value="1"/>
</dbReference>
<dbReference type="CDD" id="cd00075">
    <property type="entry name" value="HATPase"/>
    <property type="match status" value="1"/>
</dbReference>
<dbReference type="InterPro" id="IPR050736">
    <property type="entry name" value="Sensor_HK_Regulatory"/>
</dbReference>
<keyword evidence="4" id="KW-0808">Transferase</keyword>
<dbReference type="PROSITE" id="PS50109">
    <property type="entry name" value="HIS_KIN"/>
    <property type="match status" value="1"/>
</dbReference>
<evidence type="ECO:0000256" key="4">
    <source>
        <dbReference type="ARBA" id="ARBA00022679"/>
    </source>
</evidence>
<dbReference type="SUPFAM" id="SSF55874">
    <property type="entry name" value="ATPase domain of HSP90 chaperone/DNA topoisomerase II/histidine kinase"/>
    <property type="match status" value="1"/>
</dbReference>
<evidence type="ECO:0000256" key="6">
    <source>
        <dbReference type="ARBA" id="ARBA00022777"/>
    </source>
</evidence>
<evidence type="ECO:0000313" key="11">
    <source>
        <dbReference type="EMBL" id="MEK8130778.1"/>
    </source>
</evidence>
<dbReference type="InterPro" id="IPR036097">
    <property type="entry name" value="HisK_dim/P_sf"/>
</dbReference>
<accession>A0ABU9DPH9</accession>
<dbReference type="CDD" id="cd00082">
    <property type="entry name" value="HisKA"/>
    <property type="match status" value="1"/>
</dbReference>
<evidence type="ECO:0000256" key="8">
    <source>
        <dbReference type="ARBA" id="ARBA00023012"/>
    </source>
</evidence>
<keyword evidence="8" id="KW-0902">Two-component regulatory system</keyword>
<feature type="coiled-coil region" evidence="9">
    <location>
        <begin position="73"/>
        <end position="100"/>
    </location>
</feature>
<dbReference type="PRINTS" id="PR00344">
    <property type="entry name" value="BCTRLSENSOR"/>
</dbReference>
<dbReference type="Gene3D" id="3.30.565.10">
    <property type="entry name" value="Histidine kinase-like ATPase, C-terminal domain"/>
    <property type="match status" value="1"/>
</dbReference>